<feature type="compositionally biased region" description="Basic residues" evidence="1">
    <location>
        <begin position="1"/>
        <end position="17"/>
    </location>
</feature>
<sequence length="103" mass="11247">MCRRRTARIVARRRRRLPPLTKMPPVSTPRAQDGLPLPATHVKHHASAPMTKAPAPAYTPSPQPVSDWQRPDYRFDGRGSAGGHAADNQATAPATRPESPDPL</sequence>
<protein>
    <recommendedName>
        <fullName evidence="2">Polyribonucleotide phosphorylase C-terminal domain-containing protein</fullName>
    </recommendedName>
</protein>
<proteinExistence type="predicted"/>
<dbReference type="Pfam" id="PF12111">
    <property type="entry name" value="PNPase_C"/>
    <property type="match status" value="1"/>
</dbReference>
<evidence type="ECO:0000313" key="4">
    <source>
        <dbReference type="Proteomes" id="UP000811282"/>
    </source>
</evidence>
<dbReference type="InterPro" id="IPR021968">
    <property type="entry name" value="PNPase_C"/>
</dbReference>
<evidence type="ECO:0000256" key="1">
    <source>
        <dbReference type="SAM" id="MobiDB-lite"/>
    </source>
</evidence>
<accession>A0ABS5Y7I7</accession>
<dbReference type="Proteomes" id="UP000811282">
    <property type="component" value="Unassembled WGS sequence"/>
</dbReference>
<keyword evidence="4" id="KW-1185">Reference proteome</keyword>
<feature type="domain" description="Polyribonucleotide phosphorylase C-terminal" evidence="2">
    <location>
        <begin position="64"/>
        <end position="98"/>
    </location>
</feature>
<comment type="caution">
    <text evidence="3">The sequence shown here is derived from an EMBL/GenBank/DDBJ whole genome shotgun (WGS) entry which is preliminary data.</text>
</comment>
<reference evidence="3 4" key="1">
    <citation type="journal article" date="2021" name="Genome Biol. Evol.">
        <title>The evolution of interdependence in a four-way mealybug symbiosis.</title>
        <authorList>
            <person name="Garber A.I."/>
            <person name="Kupper M."/>
            <person name="Laetsch D.R."/>
            <person name="Weldon S.R."/>
            <person name="Ladinsky M.S."/>
            <person name="Bjorkman P.J."/>
            <person name="McCutcheon J.P."/>
        </authorList>
    </citation>
    <scope>NUCLEOTIDE SEQUENCE [LARGE SCALE GENOMIC DNA]</scope>
    <source>
        <strain evidence="3">SOD</strain>
    </source>
</reference>
<dbReference type="EMBL" id="JAFJYC010000001">
    <property type="protein sequence ID" value="MBT9430959.1"/>
    <property type="molecule type" value="Genomic_DNA"/>
</dbReference>
<evidence type="ECO:0000259" key="2">
    <source>
        <dbReference type="Pfam" id="PF12111"/>
    </source>
</evidence>
<organism evidence="3 4">
    <name type="scientific">Candidatus Sodalis endolongispinus</name>
    <dbReference type="NCBI Taxonomy" id="2812662"/>
    <lineage>
        <taxon>Bacteria</taxon>
        <taxon>Pseudomonadati</taxon>
        <taxon>Pseudomonadota</taxon>
        <taxon>Gammaproteobacteria</taxon>
        <taxon>Enterobacterales</taxon>
        <taxon>Bruguierivoracaceae</taxon>
        <taxon>Sodalis</taxon>
    </lineage>
</organism>
<evidence type="ECO:0000313" key="3">
    <source>
        <dbReference type="EMBL" id="MBT9430959.1"/>
    </source>
</evidence>
<name>A0ABS5Y7I7_9GAMM</name>
<feature type="region of interest" description="Disordered" evidence="1">
    <location>
        <begin position="1"/>
        <end position="103"/>
    </location>
</feature>
<gene>
    <name evidence="3" type="ORF">JZM24_00010</name>
</gene>